<reference evidence="1" key="1">
    <citation type="journal article" date="2020" name="Stud. Mycol.">
        <title>101 Dothideomycetes genomes: a test case for predicting lifestyles and emergence of pathogens.</title>
        <authorList>
            <person name="Haridas S."/>
            <person name="Albert R."/>
            <person name="Binder M."/>
            <person name="Bloem J."/>
            <person name="Labutti K."/>
            <person name="Salamov A."/>
            <person name="Andreopoulos B."/>
            <person name="Baker S."/>
            <person name="Barry K."/>
            <person name="Bills G."/>
            <person name="Bluhm B."/>
            <person name="Cannon C."/>
            <person name="Castanera R."/>
            <person name="Culley D."/>
            <person name="Daum C."/>
            <person name="Ezra D."/>
            <person name="Gonzalez J."/>
            <person name="Henrissat B."/>
            <person name="Kuo A."/>
            <person name="Liang C."/>
            <person name="Lipzen A."/>
            <person name="Lutzoni F."/>
            <person name="Magnuson J."/>
            <person name="Mondo S."/>
            <person name="Nolan M."/>
            <person name="Ohm R."/>
            <person name="Pangilinan J."/>
            <person name="Park H.-J."/>
            <person name="Ramirez L."/>
            <person name="Alfaro M."/>
            <person name="Sun H."/>
            <person name="Tritt A."/>
            <person name="Yoshinaga Y."/>
            <person name="Zwiers L.-H."/>
            <person name="Turgeon B."/>
            <person name="Goodwin S."/>
            <person name="Spatafora J."/>
            <person name="Crous P."/>
            <person name="Grigoriev I."/>
        </authorList>
    </citation>
    <scope>NUCLEOTIDE SEQUENCE</scope>
    <source>
        <strain evidence="1">CBS 675.92</strain>
    </source>
</reference>
<name>A0A6A5U2Y7_9PLEO</name>
<protein>
    <submittedName>
        <fullName evidence="1">Uncharacterized protein</fullName>
    </submittedName>
</protein>
<accession>A0A6A5U2Y7</accession>
<gene>
    <name evidence="1" type="ORF">CC80DRAFT_560532</name>
</gene>
<dbReference type="EMBL" id="ML976989">
    <property type="protein sequence ID" value="KAF1957346.1"/>
    <property type="molecule type" value="Genomic_DNA"/>
</dbReference>
<evidence type="ECO:0000313" key="1">
    <source>
        <dbReference type="EMBL" id="KAF1957346.1"/>
    </source>
</evidence>
<dbReference type="OrthoDB" id="2157530at2759"/>
<keyword evidence="2" id="KW-1185">Reference proteome</keyword>
<sequence length="217" mass="25196">MVLRRDAWILLDDGLFKVHAGDVYDESDLRMGPWSLIHFKNDIVAMRSLLYDPGVEYMLGDAMAMAHTIEKDMVSSEQFCSPMVHFEILLLRMEWKGMDPLDIQCPHTVYAIASRRRVTRLPDRIHGIVQTYGISCSAFPPGETEEEQLQSLEDEFGAKLVERAPLLSQVFIHGSEHKHPRRSWLITQGCKVDDPYWERFTTKYGVEHLFRRMQVVE</sequence>
<dbReference type="AlphaFoldDB" id="A0A6A5U2Y7"/>
<evidence type="ECO:0000313" key="2">
    <source>
        <dbReference type="Proteomes" id="UP000800035"/>
    </source>
</evidence>
<proteinExistence type="predicted"/>
<organism evidence="1 2">
    <name type="scientific">Byssothecium circinans</name>
    <dbReference type="NCBI Taxonomy" id="147558"/>
    <lineage>
        <taxon>Eukaryota</taxon>
        <taxon>Fungi</taxon>
        <taxon>Dikarya</taxon>
        <taxon>Ascomycota</taxon>
        <taxon>Pezizomycotina</taxon>
        <taxon>Dothideomycetes</taxon>
        <taxon>Pleosporomycetidae</taxon>
        <taxon>Pleosporales</taxon>
        <taxon>Massarineae</taxon>
        <taxon>Massarinaceae</taxon>
        <taxon>Byssothecium</taxon>
    </lineage>
</organism>
<dbReference type="Proteomes" id="UP000800035">
    <property type="component" value="Unassembled WGS sequence"/>
</dbReference>